<evidence type="ECO:0000313" key="2">
    <source>
        <dbReference type="EMBL" id="CAG7564270.1"/>
    </source>
</evidence>
<proteinExistence type="predicted"/>
<evidence type="ECO:0000313" key="3">
    <source>
        <dbReference type="Proteomes" id="UP000693738"/>
    </source>
</evidence>
<sequence>MKYSAVLSLTALTGYVLADAPPTCKTTGDNVPIKSICCPRDPAAKRLRRSAREIFARTDDPTCETPKFYEDSCCTHEFPKPTLVKGTFDLLCGADEVTDNVPGAVKVEIVGCDSADDLTKDTCILKISSTPTSSIDDTHLEISTSPWTASNSPNQAPSKWSYTSDCDKLTGVCQVPLNKIGGASALCAAEKLYIAYHISIGSGKSCTGDGDDIPGQPGNRWWEYLTLDFKCDMACDGWCCCEKPVVEPPPTETKVCDIGTAFGYNKDAKALNGDGGGSAVCKTANRWGWYFETSATSLSGDLIVGAGGNDRSKGTTVGTWSSVKTGSDITFTYTLYDDNTKGHFDLSSVHVQASCTKPTTCAPGQFTFKDDSLSGSSDTSYTKTFKIDGGSCTTYYLIFHASVNQKIPSTDTCPTKAT</sequence>
<name>A0A8J2IWA9_FUSEQ</name>
<gene>
    <name evidence="2" type="ORF">FEQUK3_LOCUS10014</name>
</gene>
<comment type="caution">
    <text evidence="2">The sequence shown here is derived from an EMBL/GenBank/DDBJ whole genome shotgun (WGS) entry which is preliminary data.</text>
</comment>
<feature type="signal peptide" evidence="1">
    <location>
        <begin position="1"/>
        <end position="18"/>
    </location>
</feature>
<reference evidence="2" key="1">
    <citation type="submission" date="2021-05" db="EMBL/GenBank/DDBJ databases">
        <authorList>
            <person name="Khan N."/>
        </authorList>
    </citation>
    <scope>NUCLEOTIDE SEQUENCE</scope>
</reference>
<protein>
    <submittedName>
        <fullName evidence="2">Uncharacterized protein</fullName>
    </submittedName>
</protein>
<dbReference type="AlphaFoldDB" id="A0A8J2IWA9"/>
<organism evidence="2 3">
    <name type="scientific">Fusarium equiseti</name>
    <name type="common">Fusarium scirpi</name>
    <dbReference type="NCBI Taxonomy" id="61235"/>
    <lineage>
        <taxon>Eukaryota</taxon>
        <taxon>Fungi</taxon>
        <taxon>Dikarya</taxon>
        <taxon>Ascomycota</taxon>
        <taxon>Pezizomycotina</taxon>
        <taxon>Sordariomycetes</taxon>
        <taxon>Hypocreomycetidae</taxon>
        <taxon>Hypocreales</taxon>
        <taxon>Nectriaceae</taxon>
        <taxon>Fusarium</taxon>
        <taxon>Fusarium incarnatum-equiseti species complex</taxon>
    </lineage>
</organism>
<dbReference type="Proteomes" id="UP000693738">
    <property type="component" value="Unassembled WGS sequence"/>
</dbReference>
<feature type="chain" id="PRO_5035309943" evidence="1">
    <location>
        <begin position="19"/>
        <end position="418"/>
    </location>
</feature>
<dbReference type="EMBL" id="CAJSTJ010000164">
    <property type="protein sequence ID" value="CAG7564270.1"/>
    <property type="molecule type" value="Genomic_DNA"/>
</dbReference>
<accession>A0A8J2IWA9</accession>
<keyword evidence="1" id="KW-0732">Signal</keyword>
<evidence type="ECO:0000256" key="1">
    <source>
        <dbReference type="SAM" id="SignalP"/>
    </source>
</evidence>